<keyword evidence="5" id="KW-0378">Hydrolase</keyword>
<dbReference type="GO" id="GO:0046872">
    <property type="term" value="F:metal ion binding"/>
    <property type="evidence" value="ECO:0007669"/>
    <property type="project" value="UniProtKB-KW"/>
</dbReference>
<evidence type="ECO:0000256" key="3">
    <source>
        <dbReference type="ARBA" id="ARBA00011881"/>
    </source>
</evidence>
<dbReference type="SUPFAM" id="SSF56784">
    <property type="entry name" value="HAD-like"/>
    <property type="match status" value="1"/>
</dbReference>
<dbReference type="NCBIfam" id="TIGR01670">
    <property type="entry name" value="KdsC-phosphatas"/>
    <property type="match status" value="1"/>
</dbReference>
<name>A0A1I4I8T5_9FIRM</name>
<comment type="subunit">
    <text evidence="3">Homotetramer.</text>
</comment>
<dbReference type="CDD" id="cd01630">
    <property type="entry name" value="HAD_KDO-like"/>
    <property type="match status" value="1"/>
</dbReference>
<proteinExistence type="inferred from homology"/>
<evidence type="ECO:0000313" key="9">
    <source>
        <dbReference type="Proteomes" id="UP000199006"/>
    </source>
</evidence>
<reference evidence="8 9" key="1">
    <citation type="submission" date="2016-10" db="EMBL/GenBank/DDBJ databases">
        <authorList>
            <person name="de Groot N.N."/>
        </authorList>
    </citation>
    <scope>NUCLEOTIDE SEQUENCE [LARGE SCALE GENOMIC DNA]</scope>
    <source>
        <strain evidence="8 9">ATCC 51327</strain>
    </source>
</reference>
<comment type="cofactor">
    <cofactor evidence="1 7">
        <name>Mg(2+)</name>
        <dbReference type="ChEBI" id="CHEBI:18420"/>
    </cofactor>
</comment>
<feature type="binding site" evidence="7">
    <location>
        <position position="12"/>
    </location>
    <ligand>
        <name>substrate</name>
    </ligand>
</feature>
<dbReference type="SFLD" id="SFLDG01138">
    <property type="entry name" value="C1.6.2:_Deoxy-d-mannose-octulo"/>
    <property type="match status" value="1"/>
</dbReference>
<dbReference type="FunFam" id="3.40.50.1000:FF:000029">
    <property type="entry name" value="3-deoxy-D-manno-octulosonate 8-phosphate phosphatase KdsC"/>
    <property type="match status" value="1"/>
</dbReference>
<evidence type="ECO:0000256" key="7">
    <source>
        <dbReference type="PIRSR" id="PIRSR006118-2"/>
    </source>
</evidence>
<evidence type="ECO:0000256" key="5">
    <source>
        <dbReference type="ARBA" id="ARBA00022801"/>
    </source>
</evidence>
<dbReference type="InterPro" id="IPR036412">
    <property type="entry name" value="HAD-like_sf"/>
</dbReference>
<dbReference type="InterPro" id="IPR050793">
    <property type="entry name" value="CMP-NeuNAc_synthase"/>
</dbReference>
<dbReference type="Proteomes" id="UP000199006">
    <property type="component" value="Unassembled WGS sequence"/>
</dbReference>
<evidence type="ECO:0000313" key="8">
    <source>
        <dbReference type="EMBL" id="SFL50463.1"/>
    </source>
</evidence>
<dbReference type="OrthoDB" id="9781413at2"/>
<dbReference type="AlphaFoldDB" id="A0A1I4I8T5"/>
<dbReference type="InterPro" id="IPR023214">
    <property type="entry name" value="HAD_sf"/>
</dbReference>
<gene>
    <name evidence="8" type="ORF">SAMN02983006_01337</name>
</gene>
<feature type="binding site" evidence="7">
    <location>
        <position position="103"/>
    </location>
    <ligand>
        <name>Mg(2+)</name>
        <dbReference type="ChEBI" id="CHEBI:18420"/>
    </ligand>
</feature>
<evidence type="ECO:0000256" key="1">
    <source>
        <dbReference type="ARBA" id="ARBA00001946"/>
    </source>
</evidence>
<accession>A0A1I4I8T5</accession>
<dbReference type="NCBIfam" id="TIGR01662">
    <property type="entry name" value="HAD-SF-IIIA"/>
    <property type="match status" value="1"/>
</dbReference>
<dbReference type="PIRSF" id="PIRSF006118">
    <property type="entry name" value="KDO8-P_Ptase"/>
    <property type="match status" value="1"/>
</dbReference>
<comment type="similarity">
    <text evidence="2">Belongs to the KdsC family.</text>
</comment>
<keyword evidence="6 7" id="KW-0460">Magnesium</keyword>
<keyword evidence="9" id="KW-1185">Reference proteome</keyword>
<feature type="binding site" evidence="7">
    <location>
        <position position="10"/>
    </location>
    <ligand>
        <name>Mg(2+)</name>
        <dbReference type="ChEBI" id="CHEBI:18420"/>
    </ligand>
</feature>
<dbReference type="SFLD" id="SFLDS00003">
    <property type="entry name" value="Haloacid_Dehalogenase"/>
    <property type="match status" value="1"/>
</dbReference>
<organism evidence="8 9">
    <name type="scientific">Halanaerobium salsuginis</name>
    <dbReference type="NCBI Taxonomy" id="29563"/>
    <lineage>
        <taxon>Bacteria</taxon>
        <taxon>Bacillati</taxon>
        <taxon>Bacillota</taxon>
        <taxon>Clostridia</taxon>
        <taxon>Halanaerobiales</taxon>
        <taxon>Halanaerobiaceae</taxon>
        <taxon>Halanaerobium</taxon>
    </lineage>
</organism>
<dbReference type="GO" id="GO:0016788">
    <property type="term" value="F:hydrolase activity, acting on ester bonds"/>
    <property type="evidence" value="ECO:0007669"/>
    <property type="project" value="InterPro"/>
</dbReference>
<dbReference type="Gene3D" id="3.40.50.1000">
    <property type="entry name" value="HAD superfamily/HAD-like"/>
    <property type="match status" value="1"/>
</dbReference>
<dbReference type="PANTHER" id="PTHR21485:SF3">
    <property type="entry name" value="N-ACYLNEURAMINATE CYTIDYLYLTRANSFERASE"/>
    <property type="match status" value="1"/>
</dbReference>
<sequence>MEKVTTIFLDVDGTMTDGNIYLDNQKNELKSFNVKDGLLIAALIRAGYQVLIMTGRESQVVARRAAELGITACYQGIKDKRFLLEKLMKKNNFTYQNLAYLGDDLNDLSVMKQVAFAGCPADAVPEIKAVADYISEFRGGRGAVRDILSYLLKEQGEYEQIINQYS</sequence>
<evidence type="ECO:0000256" key="6">
    <source>
        <dbReference type="ARBA" id="ARBA00022842"/>
    </source>
</evidence>
<keyword evidence="4 7" id="KW-0479">Metal-binding</keyword>
<dbReference type="GO" id="GO:0008781">
    <property type="term" value="F:N-acylneuraminate cytidylyltransferase activity"/>
    <property type="evidence" value="ECO:0007669"/>
    <property type="project" value="TreeGrafter"/>
</dbReference>
<dbReference type="RefSeq" id="WP_089861266.1">
    <property type="nucleotide sequence ID" value="NZ_FOTI01000015.1"/>
</dbReference>
<dbReference type="Pfam" id="PF08282">
    <property type="entry name" value="Hydrolase_3"/>
    <property type="match status" value="1"/>
</dbReference>
<evidence type="ECO:0000256" key="2">
    <source>
        <dbReference type="ARBA" id="ARBA00005893"/>
    </source>
</evidence>
<dbReference type="STRING" id="29563.SAMN02983006_01337"/>
<evidence type="ECO:0000256" key="4">
    <source>
        <dbReference type="ARBA" id="ARBA00022723"/>
    </source>
</evidence>
<dbReference type="SFLD" id="SFLDG01136">
    <property type="entry name" value="C1.6:_Phosphoserine_Phosphatas"/>
    <property type="match status" value="1"/>
</dbReference>
<dbReference type="PANTHER" id="PTHR21485">
    <property type="entry name" value="HAD SUPERFAMILY MEMBERS CMAS AND KDSC"/>
    <property type="match status" value="1"/>
</dbReference>
<dbReference type="InterPro" id="IPR010023">
    <property type="entry name" value="KdsC_fam"/>
</dbReference>
<dbReference type="EMBL" id="FOTI01000015">
    <property type="protein sequence ID" value="SFL50463.1"/>
    <property type="molecule type" value="Genomic_DNA"/>
</dbReference>
<dbReference type="InterPro" id="IPR006549">
    <property type="entry name" value="HAD-SF_hydro_IIIA"/>
</dbReference>
<protein>
    <submittedName>
        <fullName evidence="8">3-deoxy-D-manno-octulosonate 8-phosphate phosphatase (KDO 8-P phosphatase)</fullName>
    </submittedName>
</protein>